<geneLocation type="plasmid" evidence="1">
    <name>pCY-CTX</name>
</geneLocation>
<dbReference type="EMBL" id="KX015668">
    <property type="protein sequence ID" value="ANC59878.1"/>
    <property type="molecule type" value="Genomic_DNA"/>
</dbReference>
<proteinExistence type="predicted"/>
<organism evidence="1">
    <name type="scientific">Enterobacter cloacae</name>
    <dbReference type="NCBI Taxonomy" id="550"/>
    <lineage>
        <taxon>Bacteria</taxon>
        <taxon>Pseudomonadati</taxon>
        <taxon>Pseudomonadota</taxon>
        <taxon>Gammaproteobacteria</taxon>
        <taxon>Enterobacterales</taxon>
        <taxon>Enterobacteriaceae</taxon>
        <taxon>Enterobacter</taxon>
        <taxon>Enterobacter cloacae complex</taxon>
    </lineage>
</organism>
<reference evidence="1" key="1">
    <citation type="submission" date="2016-04" db="EMBL/GenBank/DDBJ databases">
        <title>Emergence of a novel ESBL-carrying plasmid from China.</title>
        <authorList>
            <person name="Chen D.-Q."/>
        </authorList>
    </citation>
    <scope>NUCLEOTIDE SEQUENCE</scope>
    <source>
        <strain evidence="1">CY01</strain>
        <plasmid evidence="1">pCY-CTX</plasmid>
    </source>
</reference>
<evidence type="ECO:0000313" key="1">
    <source>
        <dbReference type="EMBL" id="ANC59878.1"/>
    </source>
</evidence>
<keyword evidence="1" id="KW-0614">Plasmid</keyword>
<accession>A0A168QHY9</accession>
<dbReference type="AlphaFoldDB" id="A0A168QHY9"/>
<name>A0A168QHY9_ENTCL</name>
<protein>
    <submittedName>
        <fullName evidence="1">Uncharacterized protein</fullName>
    </submittedName>
</protein>
<gene>
    <name evidence="1" type="ORF">pCY-CTX_094</name>
</gene>
<sequence>MLQRRIDGFTNNFLAFVSVDFHARFINHLCYGFLNVFFHRYSSLNNALILTET</sequence>